<sequence>MQIERFHRGPRMSQIVRHGDTIYLAGQVGDPETGIKEQTEQALAAVDALLAEVGSSKSKALQVIVWLADIADFDAMNAVYDGWIDPEAPPVRACGESRLTAPGYRVEFIVTAAR</sequence>
<gene>
    <name evidence="1" type="ORF">KM031_10340</name>
</gene>
<dbReference type="Gene3D" id="3.30.1330.40">
    <property type="entry name" value="RutC-like"/>
    <property type="match status" value="1"/>
</dbReference>
<dbReference type="InterPro" id="IPR035709">
    <property type="entry name" value="YoaB-like"/>
</dbReference>
<protein>
    <submittedName>
        <fullName evidence="1">RidA family protein</fullName>
    </submittedName>
</protein>
<dbReference type="RefSeq" id="WP_215504971.1">
    <property type="nucleotide sequence ID" value="NZ_CP076361.1"/>
</dbReference>
<proteinExistence type="predicted"/>
<dbReference type="KEGG" id="gfu:KM031_10340"/>
<dbReference type="InterPro" id="IPR035959">
    <property type="entry name" value="RutC-like_sf"/>
</dbReference>
<dbReference type="CDD" id="cd06150">
    <property type="entry name" value="YjgF_YER057c_UK114_like_2"/>
    <property type="match status" value="1"/>
</dbReference>
<dbReference type="InterPro" id="IPR006175">
    <property type="entry name" value="YjgF/YER057c/UK114"/>
</dbReference>
<dbReference type="AlphaFoldDB" id="A0A975P5J9"/>
<keyword evidence="2" id="KW-1185">Reference proteome</keyword>
<organism evidence="1 2">
    <name type="scientific">Gemmobacter fulvus</name>
    <dbReference type="NCBI Taxonomy" id="2840474"/>
    <lineage>
        <taxon>Bacteria</taxon>
        <taxon>Pseudomonadati</taxon>
        <taxon>Pseudomonadota</taxon>
        <taxon>Alphaproteobacteria</taxon>
        <taxon>Rhodobacterales</taxon>
        <taxon>Paracoccaceae</taxon>
        <taxon>Gemmobacter</taxon>
    </lineage>
</organism>
<dbReference type="Pfam" id="PF01042">
    <property type="entry name" value="Ribonuc_L-PSP"/>
    <property type="match status" value="1"/>
</dbReference>
<accession>A0A975P5J9</accession>
<dbReference type="SUPFAM" id="SSF55298">
    <property type="entry name" value="YjgF-like"/>
    <property type="match status" value="1"/>
</dbReference>
<dbReference type="EMBL" id="CP076361">
    <property type="protein sequence ID" value="QWK89266.1"/>
    <property type="molecule type" value="Genomic_DNA"/>
</dbReference>
<evidence type="ECO:0000313" key="1">
    <source>
        <dbReference type="EMBL" id="QWK89266.1"/>
    </source>
</evidence>
<name>A0A975P5J9_9RHOB</name>
<dbReference type="PANTHER" id="PTHR47328">
    <property type="match status" value="1"/>
</dbReference>
<dbReference type="PANTHER" id="PTHR47328:SF1">
    <property type="entry name" value="RUTC FAMILY PROTEIN YOAB"/>
    <property type="match status" value="1"/>
</dbReference>
<reference evidence="1" key="1">
    <citation type="submission" date="2021-06" db="EMBL/GenBank/DDBJ databases">
        <title>Direct submission.</title>
        <authorList>
            <person name="Lee C.-S."/>
            <person name="Jin L."/>
        </authorList>
    </citation>
    <scope>NUCLEOTIDE SEQUENCE</scope>
    <source>
        <strain evidence="1">Con5</strain>
    </source>
</reference>
<evidence type="ECO:0000313" key="2">
    <source>
        <dbReference type="Proteomes" id="UP000679352"/>
    </source>
</evidence>
<dbReference type="Proteomes" id="UP000679352">
    <property type="component" value="Chromosome"/>
</dbReference>